<reference evidence="2" key="1">
    <citation type="journal article" date="2020" name="Stud. Mycol.">
        <title>101 Dothideomycetes genomes: a test case for predicting lifestyles and emergence of pathogens.</title>
        <authorList>
            <person name="Haridas S."/>
            <person name="Albert R."/>
            <person name="Binder M."/>
            <person name="Bloem J."/>
            <person name="Labutti K."/>
            <person name="Salamov A."/>
            <person name="Andreopoulos B."/>
            <person name="Baker S."/>
            <person name="Barry K."/>
            <person name="Bills G."/>
            <person name="Bluhm B."/>
            <person name="Cannon C."/>
            <person name="Castanera R."/>
            <person name="Culley D."/>
            <person name="Daum C."/>
            <person name="Ezra D."/>
            <person name="Gonzalez J."/>
            <person name="Henrissat B."/>
            <person name="Kuo A."/>
            <person name="Liang C."/>
            <person name="Lipzen A."/>
            <person name="Lutzoni F."/>
            <person name="Magnuson J."/>
            <person name="Mondo S."/>
            <person name="Nolan M."/>
            <person name="Ohm R."/>
            <person name="Pangilinan J."/>
            <person name="Park H.-J."/>
            <person name="Ramirez L."/>
            <person name="Alfaro M."/>
            <person name="Sun H."/>
            <person name="Tritt A."/>
            <person name="Yoshinaga Y."/>
            <person name="Zwiers L.-H."/>
            <person name="Turgeon B."/>
            <person name="Goodwin S."/>
            <person name="Spatafora J."/>
            <person name="Crous P."/>
            <person name="Grigoriev I."/>
        </authorList>
    </citation>
    <scope>NUCLEOTIDE SEQUENCE</scope>
    <source>
        <strain evidence="2">CBS 119925</strain>
    </source>
</reference>
<evidence type="ECO:0000256" key="1">
    <source>
        <dbReference type="SAM" id="SignalP"/>
    </source>
</evidence>
<feature type="chain" id="PRO_5025473978" description="Cyanovirin-N domain-containing protein" evidence="1">
    <location>
        <begin position="20"/>
        <end position="152"/>
    </location>
</feature>
<evidence type="ECO:0008006" key="4">
    <source>
        <dbReference type="Google" id="ProtNLM"/>
    </source>
</evidence>
<feature type="signal peptide" evidence="1">
    <location>
        <begin position="1"/>
        <end position="19"/>
    </location>
</feature>
<name>A0A6A6V783_9PLEO</name>
<organism evidence="2 3">
    <name type="scientific">Sporormia fimetaria CBS 119925</name>
    <dbReference type="NCBI Taxonomy" id="1340428"/>
    <lineage>
        <taxon>Eukaryota</taxon>
        <taxon>Fungi</taxon>
        <taxon>Dikarya</taxon>
        <taxon>Ascomycota</taxon>
        <taxon>Pezizomycotina</taxon>
        <taxon>Dothideomycetes</taxon>
        <taxon>Pleosporomycetidae</taxon>
        <taxon>Pleosporales</taxon>
        <taxon>Sporormiaceae</taxon>
        <taxon>Sporormia</taxon>
    </lineage>
</organism>
<sequence length="152" mass="15789">MKLLTLLTTTLFTALPATSTPALAPRADPVLGGCKLYTNTGCIAGDVLTFPLLGGANSRSDLVINTCYDAPQAFKSFNGYPISVGGVYEPDECSFRAFYAAGCKGPYVANQAADEGFSGCYNVRGSPLRMGTCILEAGARSFMFACGKAVGA</sequence>
<accession>A0A6A6V783</accession>
<dbReference type="EMBL" id="MU006584">
    <property type="protein sequence ID" value="KAF2745171.1"/>
    <property type="molecule type" value="Genomic_DNA"/>
</dbReference>
<proteinExistence type="predicted"/>
<evidence type="ECO:0000313" key="3">
    <source>
        <dbReference type="Proteomes" id="UP000799440"/>
    </source>
</evidence>
<keyword evidence="1" id="KW-0732">Signal</keyword>
<evidence type="ECO:0000313" key="2">
    <source>
        <dbReference type="EMBL" id="KAF2745171.1"/>
    </source>
</evidence>
<gene>
    <name evidence="2" type="ORF">M011DRAFT_460356</name>
</gene>
<keyword evidence="3" id="KW-1185">Reference proteome</keyword>
<protein>
    <recommendedName>
        <fullName evidence="4">Cyanovirin-N domain-containing protein</fullName>
    </recommendedName>
</protein>
<dbReference type="AlphaFoldDB" id="A0A6A6V783"/>
<dbReference type="Proteomes" id="UP000799440">
    <property type="component" value="Unassembled WGS sequence"/>
</dbReference>